<evidence type="ECO:0000256" key="1">
    <source>
        <dbReference type="SAM" id="SignalP"/>
    </source>
</evidence>
<protein>
    <submittedName>
        <fullName evidence="2">Uncharacterized protein</fullName>
    </submittedName>
</protein>
<name>A0A812KML7_9DINO</name>
<keyword evidence="1" id="KW-0732">Signal</keyword>
<feature type="chain" id="PRO_5032464280" evidence="1">
    <location>
        <begin position="26"/>
        <end position="134"/>
    </location>
</feature>
<dbReference type="AlphaFoldDB" id="A0A812KML7"/>
<gene>
    <name evidence="2" type="ORF">SNEC2469_LOCUS3719</name>
</gene>
<keyword evidence="3" id="KW-1185">Reference proteome</keyword>
<feature type="non-terminal residue" evidence="2">
    <location>
        <position position="134"/>
    </location>
</feature>
<evidence type="ECO:0000313" key="3">
    <source>
        <dbReference type="Proteomes" id="UP000601435"/>
    </source>
</evidence>
<accession>A0A812KML7</accession>
<dbReference type="EMBL" id="CAJNJA010008115">
    <property type="protein sequence ID" value="CAE7232979.1"/>
    <property type="molecule type" value="Genomic_DNA"/>
</dbReference>
<comment type="caution">
    <text evidence="2">The sequence shown here is derived from an EMBL/GenBank/DDBJ whole genome shotgun (WGS) entry which is preliminary data.</text>
</comment>
<proteinExistence type="predicted"/>
<organism evidence="2 3">
    <name type="scientific">Symbiodinium necroappetens</name>
    <dbReference type="NCBI Taxonomy" id="1628268"/>
    <lineage>
        <taxon>Eukaryota</taxon>
        <taxon>Sar</taxon>
        <taxon>Alveolata</taxon>
        <taxon>Dinophyceae</taxon>
        <taxon>Suessiales</taxon>
        <taxon>Symbiodiniaceae</taxon>
        <taxon>Symbiodinium</taxon>
    </lineage>
</organism>
<evidence type="ECO:0000313" key="2">
    <source>
        <dbReference type="EMBL" id="CAE7232979.1"/>
    </source>
</evidence>
<feature type="signal peptide" evidence="1">
    <location>
        <begin position="1"/>
        <end position="25"/>
    </location>
</feature>
<dbReference type="OrthoDB" id="429320at2759"/>
<dbReference type="Proteomes" id="UP000601435">
    <property type="component" value="Unassembled WGS sequence"/>
</dbReference>
<sequence length="134" mass="14425">MQHRPIVTLGSLLLLPLPLISRALATGANQVTAFLPTAFSPENFGLCGIIADFVFRYIAHCTDIVVIDSAGAYFDVSPLSSRSWRVTSQAEQRRVHFVGSVRPVPLVEAMQSKCSLRCVGGTGALLQKLLGVVD</sequence>
<reference evidence="2" key="1">
    <citation type="submission" date="2021-02" db="EMBL/GenBank/DDBJ databases">
        <authorList>
            <person name="Dougan E. K."/>
            <person name="Rhodes N."/>
            <person name="Thang M."/>
            <person name="Chan C."/>
        </authorList>
    </citation>
    <scope>NUCLEOTIDE SEQUENCE</scope>
</reference>